<sequence>RSKMSNARLDSCESKTYKDGKKLGKLTLDEVSLGEDNEMEVETVGNEDISNNSPLCASIKCEQDSESRYEVEI</sequence>
<gene>
    <name evidence="1" type="primary">ORF62126</name>
</gene>
<protein>
    <submittedName>
        <fullName evidence="1">Uncharacterized protein</fullName>
    </submittedName>
</protein>
<feature type="non-terminal residue" evidence="1">
    <location>
        <position position="1"/>
    </location>
</feature>
<dbReference type="AlphaFoldDB" id="A0A0B6ZHS1"/>
<organism evidence="1">
    <name type="scientific">Arion vulgaris</name>
    <dbReference type="NCBI Taxonomy" id="1028688"/>
    <lineage>
        <taxon>Eukaryota</taxon>
        <taxon>Metazoa</taxon>
        <taxon>Spiralia</taxon>
        <taxon>Lophotrochozoa</taxon>
        <taxon>Mollusca</taxon>
        <taxon>Gastropoda</taxon>
        <taxon>Heterobranchia</taxon>
        <taxon>Euthyneura</taxon>
        <taxon>Panpulmonata</taxon>
        <taxon>Eupulmonata</taxon>
        <taxon>Stylommatophora</taxon>
        <taxon>Helicina</taxon>
        <taxon>Arionoidea</taxon>
        <taxon>Arionidae</taxon>
        <taxon>Arion</taxon>
    </lineage>
</organism>
<evidence type="ECO:0000313" key="1">
    <source>
        <dbReference type="EMBL" id="CEK67300.1"/>
    </source>
</evidence>
<name>A0A0B6ZHS1_9EUPU</name>
<dbReference type="EMBL" id="HACG01020435">
    <property type="protein sequence ID" value="CEK67300.1"/>
    <property type="molecule type" value="Transcribed_RNA"/>
</dbReference>
<proteinExistence type="predicted"/>
<accession>A0A0B6ZHS1</accession>
<feature type="non-terminal residue" evidence="1">
    <location>
        <position position="73"/>
    </location>
</feature>
<reference evidence="1" key="1">
    <citation type="submission" date="2014-12" db="EMBL/GenBank/DDBJ databases">
        <title>Insight into the proteome of Arion vulgaris.</title>
        <authorList>
            <person name="Aradska J."/>
            <person name="Bulat T."/>
            <person name="Smidak R."/>
            <person name="Sarate P."/>
            <person name="Gangsoo J."/>
            <person name="Sialana F."/>
            <person name="Bilban M."/>
            <person name="Lubec G."/>
        </authorList>
    </citation>
    <scope>NUCLEOTIDE SEQUENCE</scope>
    <source>
        <tissue evidence="1">Skin</tissue>
    </source>
</reference>